<evidence type="ECO:0000313" key="2">
    <source>
        <dbReference type="EMBL" id="OGZ78588.1"/>
    </source>
</evidence>
<sequence length="193" mass="21132">MGTAILGVVDENWMKQFNNFRGELSFISSKDQNGTLVFKNENASGEPARDKTFSLPVILKKTETMKIKAYFNNSKMDPEVSCNKVFPVEREIPKTESTGSASLAELFKGPTEVEKNAGFFTSINEGVILKSLTIGMESGTARADFNGQLENAVGGSCRVSAIRAQITETLKQFPTVKNVIISINGRTEDILQP</sequence>
<evidence type="ECO:0000313" key="3">
    <source>
        <dbReference type="Proteomes" id="UP000178650"/>
    </source>
</evidence>
<accession>A0A1G2IWN5</accession>
<dbReference type="InterPro" id="IPR019606">
    <property type="entry name" value="GerMN"/>
</dbReference>
<gene>
    <name evidence="2" type="ORF">A2358_01790</name>
</gene>
<dbReference type="EMBL" id="MHPJ01000017">
    <property type="protein sequence ID" value="OGZ78588.1"/>
    <property type="molecule type" value="Genomic_DNA"/>
</dbReference>
<dbReference type="STRING" id="1802223.A2358_01790"/>
<dbReference type="SMART" id="SM00909">
    <property type="entry name" value="Germane"/>
    <property type="match status" value="1"/>
</dbReference>
<comment type="caution">
    <text evidence="2">The sequence shown here is derived from an EMBL/GenBank/DDBJ whole genome shotgun (WGS) entry which is preliminary data.</text>
</comment>
<reference evidence="2 3" key="1">
    <citation type="journal article" date="2016" name="Nat. Commun.">
        <title>Thousands of microbial genomes shed light on interconnected biogeochemical processes in an aquifer system.</title>
        <authorList>
            <person name="Anantharaman K."/>
            <person name="Brown C.T."/>
            <person name="Hug L.A."/>
            <person name="Sharon I."/>
            <person name="Castelle C.J."/>
            <person name="Probst A.J."/>
            <person name="Thomas B.C."/>
            <person name="Singh A."/>
            <person name="Wilkins M.J."/>
            <person name="Karaoz U."/>
            <person name="Brodie E.L."/>
            <person name="Williams K.H."/>
            <person name="Hubbard S.S."/>
            <person name="Banfield J.F."/>
        </authorList>
    </citation>
    <scope>NUCLEOTIDE SEQUENCE [LARGE SCALE GENOMIC DNA]</scope>
</reference>
<organism evidence="2 3">
    <name type="scientific">Candidatus Staskawiczbacteria bacterium RIFOXYB1_FULL_37_44</name>
    <dbReference type="NCBI Taxonomy" id="1802223"/>
    <lineage>
        <taxon>Bacteria</taxon>
        <taxon>Candidatus Staskawicziibacteriota</taxon>
    </lineage>
</organism>
<dbReference type="AlphaFoldDB" id="A0A1G2IWN5"/>
<feature type="domain" description="GerMN" evidence="1">
    <location>
        <begin position="99"/>
        <end position="192"/>
    </location>
</feature>
<evidence type="ECO:0000259" key="1">
    <source>
        <dbReference type="SMART" id="SM00909"/>
    </source>
</evidence>
<name>A0A1G2IWN5_9BACT</name>
<dbReference type="Proteomes" id="UP000178650">
    <property type="component" value="Unassembled WGS sequence"/>
</dbReference>
<dbReference type="Pfam" id="PF10646">
    <property type="entry name" value="Germane"/>
    <property type="match status" value="1"/>
</dbReference>
<protein>
    <recommendedName>
        <fullName evidence="1">GerMN domain-containing protein</fullName>
    </recommendedName>
</protein>
<proteinExistence type="predicted"/>